<feature type="domain" description="HTH deoR-type" evidence="4">
    <location>
        <begin position="2"/>
        <end position="57"/>
    </location>
</feature>
<evidence type="ECO:0000256" key="2">
    <source>
        <dbReference type="ARBA" id="ARBA00023125"/>
    </source>
</evidence>
<keyword evidence="3" id="KW-0804">Transcription</keyword>
<name>A0ABW4KGI3_9BACI</name>
<evidence type="ECO:0000256" key="3">
    <source>
        <dbReference type="ARBA" id="ARBA00023163"/>
    </source>
</evidence>
<evidence type="ECO:0000256" key="1">
    <source>
        <dbReference type="ARBA" id="ARBA00023015"/>
    </source>
</evidence>
<proteinExistence type="predicted"/>
<dbReference type="PROSITE" id="PS51000">
    <property type="entry name" value="HTH_DEOR_2"/>
    <property type="match status" value="1"/>
</dbReference>
<keyword evidence="2" id="KW-0238">DNA-binding</keyword>
<gene>
    <name evidence="5" type="ORF">ACFSCZ_10900</name>
</gene>
<accession>A0ABW4KGI3</accession>
<dbReference type="RefSeq" id="WP_380773961.1">
    <property type="nucleotide sequence ID" value="NZ_JBHUEO010000029.1"/>
</dbReference>
<dbReference type="InterPro" id="IPR036390">
    <property type="entry name" value="WH_DNA-bd_sf"/>
</dbReference>
<dbReference type="PANTHER" id="PTHR34580">
    <property type="match status" value="1"/>
</dbReference>
<dbReference type="InterPro" id="IPR018356">
    <property type="entry name" value="Tscrpt_reg_HTH_DeoR_CS"/>
</dbReference>
<dbReference type="SUPFAM" id="SSF46785">
    <property type="entry name" value="Winged helix' DNA-binding domain"/>
    <property type="match status" value="1"/>
</dbReference>
<sequence>MRADRLISIILLLQNNEKLTTKALANELEVTERTIHRDMEALSRTGIPVFAKRGKNGGWSLLEGYRTNITGLKDNEIKSLFISPSPRLLNDLGLTTDWNKARQKLIASIPRFLQKNANDVGYHDSISPAPILGSI</sequence>
<dbReference type="PANTHER" id="PTHR34580:SF1">
    <property type="entry name" value="PROTEIN PAFC"/>
    <property type="match status" value="1"/>
</dbReference>
<organism evidence="5 6">
    <name type="scientific">Siminovitchia sediminis</name>
    <dbReference type="NCBI Taxonomy" id="1274353"/>
    <lineage>
        <taxon>Bacteria</taxon>
        <taxon>Bacillati</taxon>
        <taxon>Bacillota</taxon>
        <taxon>Bacilli</taxon>
        <taxon>Bacillales</taxon>
        <taxon>Bacillaceae</taxon>
        <taxon>Siminovitchia</taxon>
    </lineage>
</organism>
<protein>
    <submittedName>
        <fullName evidence="5">Helix-turn-helix transcriptional regulator</fullName>
    </submittedName>
</protein>
<dbReference type="Proteomes" id="UP001597301">
    <property type="component" value="Unassembled WGS sequence"/>
</dbReference>
<comment type="caution">
    <text evidence="5">The sequence shown here is derived from an EMBL/GenBank/DDBJ whole genome shotgun (WGS) entry which is preliminary data.</text>
</comment>
<evidence type="ECO:0000259" key="4">
    <source>
        <dbReference type="PROSITE" id="PS51000"/>
    </source>
</evidence>
<evidence type="ECO:0000313" key="5">
    <source>
        <dbReference type="EMBL" id="MFD1707237.1"/>
    </source>
</evidence>
<dbReference type="InterPro" id="IPR051534">
    <property type="entry name" value="CBASS_pafABC_assoc_protein"/>
</dbReference>
<keyword evidence="1" id="KW-0805">Transcription regulation</keyword>
<reference evidence="6" key="1">
    <citation type="journal article" date="2019" name="Int. J. Syst. Evol. Microbiol.">
        <title>The Global Catalogue of Microorganisms (GCM) 10K type strain sequencing project: providing services to taxonomists for standard genome sequencing and annotation.</title>
        <authorList>
            <consortium name="The Broad Institute Genomics Platform"/>
            <consortium name="The Broad Institute Genome Sequencing Center for Infectious Disease"/>
            <person name="Wu L."/>
            <person name="Ma J."/>
        </authorList>
    </citation>
    <scope>NUCLEOTIDE SEQUENCE [LARGE SCALE GENOMIC DNA]</scope>
    <source>
        <strain evidence="6">CGMCC 1.12295</strain>
    </source>
</reference>
<keyword evidence="6" id="KW-1185">Reference proteome</keyword>
<dbReference type="PROSITE" id="PS00894">
    <property type="entry name" value="HTH_DEOR_1"/>
    <property type="match status" value="1"/>
</dbReference>
<evidence type="ECO:0000313" key="6">
    <source>
        <dbReference type="Proteomes" id="UP001597301"/>
    </source>
</evidence>
<dbReference type="Pfam" id="PF08279">
    <property type="entry name" value="HTH_11"/>
    <property type="match status" value="1"/>
</dbReference>
<dbReference type="EMBL" id="JBHUEO010000029">
    <property type="protein sequence ID" value="MFD1707237.1"/>
    <property type="molecule type" value="Genomic_DNA"/>
</dbReference>
<dbReference type="Gene3D" id="1.10.10.10">
    <property type="entry name" value="Winged helix-like DNA-binding domain superfamily/Winged helix DNA-binding domain"/>
    <property type="match status" value="1"/>
</dbReference>
<dbReference type="InterPro" id="IPR001034">
    <property type="entry name" value="DeoR_HTH"/>
</dbReference>
<dbReference type="InterPro" id="IPR013196">
    <property type="entry name" value="HTH_11"/>
</dbReference>
<dbReference type="InterPro" id="IPR036388">
    <property type="entry name" value="WH-like_DNA-bd_sf"/>
</dbReference>